<protein>
    <submittedName>
        <fullName evidence="1">Uncharacterized protein</fullName>
    </submittedName>
</protein>
<dbReference type="Proteomes" id="UP001154282">
    <property type="component" value="Unassembled WGS sequence"/>
</dbReference>
<keyword evidence="2" id="KW-1185">Reference proteome</keyword>
<dbReference type="EMBL" id="CAMGYJ010000005">
    <property type="protein sequence ID" value="CAI0421473.1"/>
    <property type="molecule type" value="Genomic_DNA"/>
</dbReference>
<evidence type="ECO:0000313" key="1">
    <source>
        <dbReference type="EMBL" id="CAI0421473.1"/>
    </source>
</evidence>
<comment type="caution">
    <text evidence="1">The sequence shown here is derived from an EMBL/GenBank/DDBJ whole genome shotgun (WGS) entry which is preliminary data.</text>
</comment>
<dbReference type="AlphaFoldDB" id="A0AAV0KID4"/>
<proteinExistence type="predicted"/>
<reference evidence="1" key="1">
    <citation type="submission" date="2022-08" db="EMBL/GenBank/DDBJ databases">
        <authorList>
            <person name="Gutierrez-Valencia J."/>
        </authorList>
    </citation>
    <scope>NUCLEOTIDE SEQUENCE</scope>
</reference>
<sequence>MLLPIVPQNCVITIDSTEIVWKCASATCHLVLLPESHQWRPSHCRSNCSFANRSRFRKFISPLPFE</sequence>
<name>A0AAV0KID4_9ROSI</name>
<evidence type="ECO:0000313" key="2">
    <source>
        <dbReference type="Proteomes" id="UP001154282"/>
    </source>
</evidence>
<organism evidence="1 2">
    <name type="scientific">Linum tenue</name>
    <dbReference type="NCBI Taxonomy" id="586396"/>
    <lineage>
        <taxon>Eukaryota</taxon>
        <taxon>Viridiplantae</taxon>
        <taxon>Streptophyta</taxon>
        <taxon>Embryophyta</taxon>
        <taxon>Tracheophyta</taxon>
        <taxon>Spermatophyta</taxon>
        <taxon>Magnoliopsida</taxon>
        <taxon>eudicotyledons</taxon>
        <taxon>Gunneridae</taxon>
        <taxon>Pentapetalae</taxon>
        <taxon>rosids</taxon>
        <taxon>fabids</taxon>
        <taxon>Malpighiales</taxon>
        <taxon>Linaceae</taxon>
        <taxon>Linum</taxon>
    </lineage>
</organism>
<accession>A0AAV0KID4</accession>
<gene>
    <name evidence="1" type="ORF">LITE_LOCUS18753</name>
</gene>